<comment type="catalytic activity">
    <reaction evidence="5">
        <text>ATP + H2O = ADP + phosphate + H(+)</text>
        <dbReference type="Rhea" id="RHEA:13065"/>
        <dbReference type="ChEBI" id="CHEBI:15377"/>
        <dbReference type="ChEBI" id="CHEBI:15378"/>
        <dbReference type="ChEBI" id="CHEBI:30616"/>
        <dbReference type="ChEBI" id="CHEBI:43474"/>
        <dbReference type="ChEBI" id="CHEBI:456216"/>
        <dbReference type="EC" id="3.6.4.13"/>
    </reaction>
</comment>
<dbReference type="RefSeq" id="XP_067804195.1">
    <property type="nucleotide sequence ID" value="XM_067945404.1"/>
</dbReference>
<evidence type="ECO:0000256" key="4">
    <source>
        <dbReference type="ARBA" id="ARBA00022884"/>
    </source>
</evidence>
<dbReference type="Gene3D" id="3.40.50.300">
    <property type="entry name" value="P-loop containing nucleotide triphosphate hydrolases"/>
    <property type="match status" value="2"/>
</dbReference>
<dbReference type="GO" id="GO:0003723">
    <property type="term" value="F:RNA binding"/>
    <property type="evidence" value="ECO:0007669"/>
    <property type="project" value="UniProtKB-UniRule"/>
</dbReference>
<evidence type="ECO:0000259" key="6">
    <source>
        <dbReference type="PROSITE" id="PS51192"/>
    </source>
</evidence>
<dbReference type="GO" id="GO:0003724">
    <property type="term" value="F:RNA helicase activity"/>
    <property type="evidence" value="ECO:0007669"/>
    <property type="project" value="UniProtKB-EC"/>
</dbReference>
<dbReference type="InterPro" id="IPR014001">
    <property type="entry name" value="Helicase_ATP-bd"/>
</dbReference>
<keyword evidence="3 5" id="KW-0067">ATP-binding</keyword>
<comment type="caution">
    <text evidence="8">The sequence shown here is derived from an EMBL/GenBank/DDBJ whole genome shotgun (WGS) entry which is preliminary data.</text>
</comment>
<evidence type="ECO:0000313" key="8">
    <source>
        <dbReference type="EMBL" id="KAK2197353.1"/>
    </source>
</evidence>
<reference evidence="8" key="1">
    <citation type="journal article" date="2023" name="Nat. Microbiol.">
        <title>Babesia duncani multi-omics identifies virulence factors and drug targets.</title>
        <authorList>
            <person name="Singh P."/>
            <person name="Lonardi S."/>
            <person name="Liang Q."/>
            <person name="Vydyam P."/>
            <person name="Khabirova E."/>
            <person name="Fang T."/>
            <person name="Gihaz S."/>
            <person name="Thekkiniath J."/>
            <person name="Munshi M."/>
            <person name="Abel S."/>
            <person name="Ciampossin L."/>
            <person name="Batugedara G."/>
            <person name="Gupta M."/>
            <person name="Lu X.M."/>
            <person name="Lenz T."/>
            <person name="Chakravarty S."/>
            <person name="Cornillot E."/>
            <person name="Hu Y."/>
            <person name="Ma W."/>
            <person name="Gonzalez L.M."/>
            <person name="Sanchez S."/>
            <person name="Estrada K."/>
            <person name="Sanchez-Flores A."/>
            <person name="Montero E."/>
            <person name="Harb O.S."/>
            <person name="Le Roch K.G."/>
            <person name="Mamoun C.B."/>
        </authorList>
    </citation>
    <scope>NUCLEOTIDE SEQUENCE</scope>
    <source>
        <strain evidence="8">WA1</strain>
    </source>
</reference>
<keyword evidence="5 8" id="KW-0347">Helicase</keyword>
<dbReference type="SMART" id="SM00490">
    <property type="entry name" value="HELICc"/>
    <property type="match status" value="1"/>
</dbReference>
<dbReference type="Proteomes" id="UP001214638">
    <property type="component" value="Unassembled WGS sequence"/>
</dbReference>
<evidence type="ECO:0000256" key="5">
    <source>
        <dbReference type="RuleBase" id="RU365068"/>
    </source>
</evidence>
<feature type="domain" description="Helicase ATP-binding" evidence="6">
    <location>
        <begin position="73"/>
        <end position="273"/>
    </location>
</feature>
<dbReference type="CDD" id="cd18787">
    <property type="entry name" value="SF2_C_DEAD"/>
    <property type="match status" value="1"/>
</dbReference>
<keyword evidence="4 5" id="KW-0694">RNA-binding</keyword>
<evidence type="ECO:0000256" key="3">
    <source>
        <dbReference type="ARBA" id="ARBA00022840"/>
    </source>
</evidence>
<dbReference type="Pfam" id="PF00271">
    <property type="entry name" value="Helicase_C"/>
    <property type="match status" value="1"/>
</dbReference>
<dbReference type="InterPro" id="IPR001650">
    <property type="entry name" value="Helicase_C-like"/>
</dbReference>
<comment type="domain">
    <text evidence="5">The Q motif is unique to and characteristic of the DEAD box family of RNA helicases and controls ATP binding and hydrolysis.</text>
</comment>
<comment type="function">
    <text evidence="5">RNA helicase.</text>
</comment>
<dbReference type="PROSITE" id="PS51194">
    <property type="entry name" value="HELICASE_CTER"/>
    <property type="match status" value="1"/>
</dbReference>
<organism evidence="8 9">
    <name type="scientific">Babesia duncani</name>
    <dbReference type="NCBI Taxonomy" id="323732"/>
    <lineage>
        <taxon>Eukaryota</taxon>
        <taxon>Sar</taxon>
        <taxon>Alveolata</taxon>
        <taxon>Apicomplexa</taxon>
        <taxon>Aconoidasida</taxon>
        <taxon>Piroplasmida</taxon>
        <taxon>Babesiidae</taxon>
        <taxon>Babesia</taxon>
    </lineage>
</organism>
<comment type="similarity">
    <text evidence="5">Belongs to the DEAD box helicase family.</text>
</comment>
<dbReference type="AlphaFoldDB" id="A0AAD9PN21"/>
<evidence type="ECO:0000259" key="7">
    <source>
        <dbReference type="PROSITE" id="PS51194"/>
    </source>
</evidence>
<keyword evidence="1 5" id="KW-0547">Nucleotide-binding</keyword>
<evidence type="ECO:0000313" key="9">
    <source>
        <dbReference type="Proteomes" id="UP001214638"/>
    </source>
</evidence>
<protein>
    <recommendedName>
        <fullName evidence="5">ATP-dependent RNA helicase</fullName>
        <ecNumber evidence="5">3.6.4.13</ecNumber>
    </recommendedName>
</protein>
<dbReference type="InterPro" id="IPR027417">
    <property type="entry name" value="P-loop_NTPase"/>
</dbReference>
<feature type="domain" description="Helicase C-terminal" evidence="7">
    <location>
        <begin position="285"/>
        <end position="420"/>
    </location>
</feature>
<proteinExistence type="inferred from homology"/>
<dbReference type="SMART" id="SM00487">
    <property type="entry name" value="DEXDc"/>
    <property type="match status" value="1"/>
</dbReference>
<dbReference type="GO" id="GO:0016787">
    <property type="term" value="F:hydrolase activity"/>
    <property type="evidence" value="ECO:0007669"/>
    <property type="project" value="UniProtKB-KW"/>
</dbReference>
<dbReference type="EC" id="3.6.4.13" evidence="5"/>
<name>A0AAD9PN21_9APIC</name>
<dbReference type="KEGG" id="bdw:94334650"/>
<dbReference type="Pfam" id="PF00270">
    <property type="entry name" value="DEAD"/>
    <property type="match status" value="1"/>
</dbReference>
<dbReference type="PROSITE" id="PS51192">
    <property type="entry name" value="HELICASE_ATP_BIND_1"/>
    <property type="match status" value="1"/>
</dbReference>
<keyword evidence="2 5" id="KW-0378">Hydrolase</keyword>
<sequence length="420" mass="47833">MEDRKAANDANPLWASQVISVTGSHSGLAAEEMLKSCNVHSHIISVLKNRNIKHLFPVQEAVIPFLINRPRRDVYSIGSRDVMVTAPTGQGKTLAYLIPIISDIVNYRLCNLSALIIAPSRELVQQIYNVACWFISGDVHIYKLPGFKDLLPMAFWGRRNFNNERLKLLNDKPQIAIFTPGRLVEHFGALQVEHYAKLQWIIIDEADFLLSQEYNSWTSLVNQISKNVYSSCSNFEKEFTRNVLAPQKILVTATIPKRTMELNLLNLSDLILIKSFAEIYGIPAGLEQKYIMTSSRTKPMVVLKLLNRIMADDGECGNVLIFCASRITAHRLYRFIDLYLCNSDLGINHWEFSARMKQQKRDKAIDAINNSKRVCCVCSDIMSRGLNFSNVTCVLNYDLPKTLTRYIHRIGRTARYGILE</sequence>
<accession>A0AAD9PN21</accession>
<gene>
    <name evidence="8" type="ORF">BdWA1_000352</name>
</gene>
<dbReference type="GO" id="GO:0005524">
    <property type="term" value="F:ATP binding"/>
    <property type="evidence" value="ECO:0007669"/>
    <property type="project" value="UniProtKB-UniRule"/>
</dbReference>
<dbReference type="InterPro" id="IPR011545">
    <property type="entry name" value="DEAD/DEAH_box_helicase_dom"/>
</dbReference>
<keyword evidence="9" id="KW-1185">Reference proteome</keyword>
<dbReference type="GeneID" id="94334650"/>
<dbReference type="SUPFAM" id="SSF52540">
    <property type="entry name" value="P-loop containing nucleoside triphosphate hydrolases"/>
    <property type="match status" value="1"/>
</dbReference>
<evidence type="ECO:0000256" key="1">
    <source>
        <dbReference type="ARBA" id="ARBA00022741"/>
    </source>
</evidence>
<dbReference type="PANTHER" id="PTHR24031">
    <property type="entry name" value="RNA HELICASE"/>
    <property type="match status" value="1"/>
</dbReference>
<dbReference type="EMBL" id="JALLKP010000001">
    <property type="protein sequence ID" value="KAK2197353.1"/>
    <property type="molecule type" value="Genomic_DNA"/>
</dbReference>
<evidence type="ECO:0000256" key="2">
    <source>
        <dbReference type="ARBA" id="ARBA00022801"/>
    </source>
</evidence>